<accession>A0A348HEE4</accession>
<dbReference type="EMBL" id="AP018933">
    <property type="protein sequence ID" value="BBG29996.1"/>
    <property type="molecule type" value="Genomic_DNA"/>
</dbReference>
<dbReference type="STRING" id="1123510.GCA_000620025_01364"/>
<dbReference type="AlphaFoldDB" id="A0A348HEE4"/>
<evidence type="ECO:0000313" key="1">
    <source>
        <dbReference type="EMBL" id="BBG29996.1"/>
    </source>
</evidence>
<dbReference type="KEGG" id="zpl:ZBT109_1236"/>
<dbReference type="Proteomes" id="UP000267342">
    <property type="component" value="Chromosome"/>
</dbReference>
<reference evidence="1 2" key="1">
    <citation type="submission" date="2018-09" db="EMBL/GenBank/DDBJ databases">
        <title>Zymobacter palmae IAM14233 (=T109) whole genome analysis.</title>
        <authorList>
            <person name="Yanase H."/>
        </authorList>
    </citation>
    <scope>NUCLEOTIDE SEQUENCE [LARGE SCALE GENOMIC DNA]</scope>
    <source>
        <strain evidence="1 2">IAM14233</strain>
    </source>
</reference>
<keyword evidence="2" id="KW-1185">Reference proteome</keyword>
<name>A0A348HEE4_9GAMM</name>
<organism evidence="1 2">
    <name type="scientific">Zymobacter palmae</name>
    <dbReference type="NCBI Taxonomy" id="33074"/>
    <lineage>
        <taxon>Bacteria</taxon>
        <taxon>Pseudomonadati</taxon>
        <taxon>Pseudomonadota</taxon>
        <taxon>Gammaproteobacteria</taxon>
        <taxon>Oceanospirillales</taxon>
        <taxon>Halomonadaceae</taxon>
        <taxon>Zymobacter group</taxon>
        <taxon>Zymobacter</taxon>
    </lineage>
</organism>
<gene>
    <name evidence="1" type="ORF">ZBT109_1236</name>
</gene>
<evidence type="ECO:0000313" key="2">
    <source>
        <dbReference type="Proteomes" id="UP000267342"/>
    </source>
</evidence>
<sequence>MSEARFTTGVWSYCAVMGEVTDSENEVIATLHDSFLPNVPEEQRANGYLIAVAPAMYVMLETIACVMTQLGHSVEAIDELLTMARSEDV</sequence>
<protein>
    <submittedName>
        <fullName evidence="1">DNA mismatch repair protein MutS</fullName>
    </submittedName>
</protein>
<proteinExistence type="predicted"/>
<dbReference type="RefSeq" id="WP_145984490.1">
    <property type="nucleotide sequence ID" value="NZ_AP018933.1"/>
</dbReference>